<evidence type="ECO:0000256" key="1">
    <source>
        <dbReference type="ARBA" id="ARBA00004123"/>
    </source>
</evidence>
<comment type="caution">
    <text evidence="7">The sequence shown here is derived from an EMBL/GenBank/DDBJ whole genome shotgun (WGS) entry which is preliminary data.</text>
</comment>
<dbReference type="PANTHER" id="PTHR21689:SF2">
    <property type="entry name" value="PROTEIN LIN-9 HOMOLOG"/>
    <property type="match status" value="1"/>
</dbReference>
<evidence type="ECO:0000313" key="7">
    <source>
        <dbReference type="EMBL" id="CAJ0965153.1"/>
    </source>
</evidence>
<feature type="domain" description="DIRP" evidence="6">
    <location>
        <begin position="106"/>
        <end position="211"/>
    </location>
</feature>
<comment type="subcellular location">
    <subcellularLocation>
        <location evidence="1">Nucleus</location>
    </subcellularLocation>
</comment>
<sequence length="591" mass="66958">SSAKALVSLKEGSFSPQKTLSWKGGNSPVTELTPRSSKRSRLISDEEDRQINTRSPKRNQKTTVTPQKFTAIATTPVKKASQKIGYRLRNLLKLPKAHKWCIYEWFYSNIDKPLFEGDNDFCVCLKESFPNLKTRKLTRVEWGKIRRLMGKPRRCSSAFFEEERSALEQKRQKIRLLQQRKVADVSQFKDLPDEIPLSLVIGTKVTARLRGIHDGLFTGQIDAVDTQNSTYRVTFDRNGLGTHTIPDYEVLSNEPHETMPIAAFGQKQRPSRMYMTPPRLHHPPHVQSPILEMDPLLTQSSWKTKTSGSDNDTIGGFPVEFLIQVTRLSKILMIKKEQIKKLKDMNTEAEKLKSYSAPIGIEFQRRYATIVLELEQLNKDLNKVLHKVQQHCYEVAQDQGLQPANQPTDMRRRCEEEAREMLRQANTSSGQPCVQSESLMDLISRLTAILLQIKCLAEGGDLNSFEFKSLTDSINDIKNSINPSNIGSFSAEEAYAFLVSDAESASEDDTPFILSSSSSDEEEPCRRRPRTTTKAAPESRDPAWTTPPDSYEPLIPTCFQNNVEIHVAHIQSGLSQMGNLHAFSANNTNRD</sequence>
<evidence type="ECO:0000256" key="3">
    <source>
        <dbReference type="ARBA" id="ARBA00023242"/>
    </source>
</evidence>
<feature type="region of interest" description="Disordered" evidence="5">
    <location>
        <begin position="508"/>
        <end position="549"/>
    </location>
</feature>
<dbReference type="EMBL" id="CAUEEQ010065251">
    <property type="protein sequence ID" value="CAJ0965153.1"/>
    <property type="molecule type" value="Genomic_DNA"/>
</dbReference>
<keyword evidence="8" id="KW-1185">Reference proteome</keyword>
<accession>A0ABN9MEY1</accession>
<feature type="non-terminal residue" evidence="7">
    <location>
        <position position="1"/>
    </location>
</feature>
<feature type="coiled-coil region" evidence="4">
    <location>
        <begin position="332"/>
        <end position="391"/>
    </location>
</feature>
<evidence type="ECO:0000313" key="8">
    <source>
        <dbReference type="Proteomes" id="UP001176940"/>
    </source>
</evidence>
<dbReference type="InterPro" id="IPR045831">
    <property type="entry name" value="LIN9_C"/>
</dbReference>
<evidence type="ECO:0000256" key="4">
    <source>
        <dbReference type="SAM" id="Coils"/>
    </source>
</evidence>
<feature type="non-terminal residue" evidence="7">
    <location>
        <position position="591"/>
    </location>
</feature>
<evidence type="ECO:0000256" key="5">
    <source>
        <dbReference type="SAM" id="MobiDB-lite"/>
    </source>
</evidence>
<dbReference type="Pfam" id="PF19438">
    <property type="entry name" value="LIN9_C"/>
    <property type="match status" value="2"/>
</dbReference>
<dbReference type="InterPro" id="IPR033471">
    <property type="entry name" value="DIRP"/>
</dbReference>
<protein>
    <recommendedName>
        <fullName evidence="6">DIRP domain-containing protein</fullName>
    </recommendedName>
</protein>
<name>A0ABN9MEY1_9NEOB</name>
<evidence type="ECO:0000256" key="2">
    <source>
        <dbReference type="ARBA" id="ARBA00006732"/>
    </source>
</evidence>
<feature type="region of interest" description="Disordered" evidence="5">
    <location>
        <begin position="1"/>
        <end position="64"/>
    </location>
</feature>
<dbReference type="InterPro" id="IPR010561">
    <property type="entry name" value="LIN-9/ALY1"/>
</dbReference>
<dbReference type="PANTHER" id="PTHR21689">
    <property type="entry name" value="LIN-9"/>
    <property type="match status" value="1"/>
</dbReference>
<dbReference type="SMART" id="SM01135">
    <property type="entry name" value="DIRP"/>
    <property type="match status" value="1"/>
</dbReference>
<reference evidence="7" key="1">
    <citation type="submission" date="2023-07" db="EMBL/GenBank/DDBJ databases">
        <authorList>
            <person name="Stuckert A."/>
        </authorList>
    </citation>
    <scope>NUCLEOTIDE SEQUENCE</scope>
</reference>
<proteinExistence type="inferred from homology"/>
<organism evidence="7 8">
    <name type="scientific">Ranitomeya imitator</name>
    <name type="common">mimic poison frog</name>
    <dbReference type="NCBI Taxonomy" id="111125"/>
    <lineage>
        <taxon>Eukaryota</taxon>
        <taxon>Metazoa</taxon>
        <taxon>Chordata</taxon>
        <taxon>Craniata</taxon>
        <taxon>Vertebrata</taxon>
        <taxon>Euteleostomi</taxon>
        <taxon>Amphibia</taxon>
        <taxon>Batrachia</taxon>
        <taxon>Anura</taxon>
        <taxon>Neobatrachia</taxon>
        <taxon>Hyloidea</taxon>
        <taxon>Dendrobatidae</taxon>
        <taxon>Dendrobatinae</taxon>
        <taxon>Ranitomeya</taxon>
    </lineage>
</organism>
<gene>
    <name evidence="7" type="ORF">RIMI_LOCUS19969236</name>
</gene>
<keyword evidence="4" id="KW-0175">Coiled coil</keyword>
<dbReference type="Proteomes" id="UP001176940">
    <property type="component" value="Unassembled WGS sequence"/>
</dbReference>
<evidence type="ECO:0000259" key="6">
    <source>
        <dbReference type="SMART" id="SM01135"/>
    </source>
</evidence>
<keyword evidence="3" id="KW-0539">Nucleus</keyword>
<dbReference type="Pfam" id="PF06584">
    <property type="entry name" value="DIRP"/>
    <property type="match status" value="1"/>
</dbReference>
<comment type="similarity">
    <text evidence="2">Belongs to the lin-9 family.</text>
</comment>